<gene>
    <name evidence="2" type="ORF">HO173_009333</name>
</gene>
<name>A0A8H6FPR5_9LECA</name>
<evidence type="ECO:0000313" key="2">
    <source>
        <dbReference type="EMBL" id="KAF6232454.1"/>
    </source>
</evidence>
<keyword evidence="1" id="KW-0732">Signal</keyword>
<dbReference type="RefSeq" id="XP_037161881.1">
    <property type="nucleotide sequence ID" value="XM_037311224.1"/>
</dbReference>
<proteinExistence type="predicted"/>
<feature type="chain" id="PRO_5034031537" evidence="1">
    <location>
        <begin position="20"/>
        <end position="230"/>
    </location>
</feature>
<reference evidence="2 3" key="1">
    <citation type="journal article" date="2020" name="Genomics">
        <title>Complete, high-quality genomes from long-read metagenomic sequencing of two wolf lichen thalli reveals enigmatic genome architecture.</title>
        <authorList>
            <person name="McKenzie S.K."/>
            <person name="Walston R.F."/>
            <person name="Allen J.L."/>
        </authorList>
    </citation>
    <scope>NUCLEOTIDE SEQUENCE [LARGE SCALE GENOMIC DNA]</scope>
    <source>
        <strain evidence="2">WasteWater2</strain>
    </source>
</reference>
<accession>A0A8H6FPR5</accession>
<keyword evidence="3" id="KW-1185">Reference proteome</keyword>
<feature type="signal peptide" evidence="1">
    <location>
        <begin position="1"/>
        <end position="19"/>
    </location>
</feature>
<protein>
    <submittedName>
        <fullName evidence="2">Uncharacterized protein</fullName>
    </submittedName>
</protein>
<dbReference type="AlphaFoldDB" id="A0A8H6FPR5"/>
<dbReference type="EMBL" id="JACCJC010000048">
    <property type="protein sequence ID" value="KAF6232454.1"/>
    <property type="molecule type" value="Genomic_DNA"/>
</dbReference>
<organism evidence="2 3">
    <name type="scientific">Letharia columbiana</name>
    <dbReference type="NCBI Taxonomy" id="112416"/>
    <lineage>
        <taxon>Eukaryota</taxon>
        <taxon>Fungi</taxon>
        <taxon>Dikarya</taxon>
        <taxon>Ascomycota</taxon>
        <taxon>Pezizomycotina</taxon>
        <taxon>Lecanoromycetes</taxon>
        <taxon>OSLEUM clade</taxon>
        <taxon>Lecanoromycetidae</taxon>
        <taxon>Lecanorales</taxon>
        <taxon>Lecanorineae</taxon>
        <taxon>Parmeliaceae</taxon>
        <taxon>Letharia</taxon>
    </lineage>
</organism>
<dbReference type="OrthoDB" id="5348582at2759"/>
<comment type="caution">
    <text evidence="2">The sequence shown here is derived from an EMBL/GenBank/DDBJ whole genome shotgun (WGS) entry which is preliminary data.</text>
</comment>
<evidence type="ECO:0000313" key="3">
    <source>
        <dbReference type="Proteomes" id="UP000578531"/>
    </source>
</evidence>
<evidence type="ECO:0000256" key="1">
    <source>
        <dbReference type="SAM" id="SignalP"/>
    </source>
</evidence>
<dbReference type="GeneID" id="59290985"/>
<sequence length="230" mass="24686">MLHCLAWAFSLLSVSLTSSISVSSPDNTGEYYCGRQTYGSPNIVDCHPLLESFANYQDNVHRVFDEEQMRADETGSWPGVIGIVGAAHLSWVVQVPRYYTSNSCNFALLSYASGYGSINALGGTSWAKINAGGNFMMTKCLLNGPLGSGGVVVIPSTEQPKQSVLSLFMWESGSPFDTIMNSFSNQPAGMIPAPGDVWASNWTSLNSTGVPPIMLRVFHAALADKGEVQS</sequence>
<dbReference type="Proteomes" id="UP000578531">
    <property type="component" value="Unassembled WGS sequence"/>
</dbReference>